<dbReference type="InterPro" id="IPR003439">
    <property type="entry name" value="ABC_transporter-like_ATP-bd"/>
</dbReference>
<dbReference type="CDD" id="cd03257">
    <property type="entry name" value="ABC_NikE_OppD_transporters"/>
    <property type="match status" value="1"/>
</dbReference>
<keyword evidence="4" id="KW-1003">Cell membrane</keyword>
<dbReference type="RefSeq" id="WP_429913158.1">
    <property type="nucleotide sequence ID" value="NZ_JANWOI010000004.1"/>
</dbReference>
<evidence type="ECO:0000313" key="10">
    <source>
        <dbReference type="Proteomes" id="UP001141619"/>
    </source>
</evidence>
<evidence type="ECO:0000256" key="3">
    <source>
        <dbReference type="ARBA" id="ARBA00022448"/>
    </source>
</evidence>
<dbReference type="SMART" id="SM00382">
    <property type="entry name" value="AAA"/>
    <property type="match status" value="1"/>
</dbReference>
<evidence type="ECO:0000313" key="9">
    <source>
        <dbReference type="EMBL" id="MDA5194828.1"/>
    </source>
</evidence>
<dbReference type="PANTHER" id="PTHR43297">
    <property type="entry name" value="OLIGOPEPTIDE TRANSPORT ATP-BINDING PROTEIN APPD"/>
    <property type="match status" value="1"/>
</dbReference>
<sequence length="324" mass="34362">MDAVLKVENLGISFTTPDGLVTAATEVSFSIRSGDCLGIVGESGSGKSQIFMAAMGLLATNGRASGSVRYKGQELLGLDPRALNAVRGDRMTMIFQDPMTALTPHLTIGTQLAEVLLFHKGLGKQAATAAAIAMLDSVRIPDAARRMTQYPHELSGGMRQRVMIAMALMSSPDLVIADEPTTALDVTVQAQILVLLKRLKDQSGRALALITHDLGLVAGLADRVMVLYAGRVVESAPVRDIFHRPRHPYTLALLQSRPGLTAQQGGRLAAIPGQPPNLLSLPPGCAFADRCPHVHERCLTTRPELLVTGPDSAAACHLVEEVAG</sequence>
<dbReference type="PANTHER" id="PTHR43297:SF7">
    <property type="entry name" value="D,D-DIPEPTIDE TRANSPORT ATP-BINDING PROTEIN DDPD-RELATED"/>
    <property type="match status" value="1"/>
</dbReference>
<evidence type="ECO:0000256" key="5">
    <source>
        <dbReference type="ARBA" id="ARBA00022741"/>
    </source>
</evidence>
<evidence type="ECO:0000259" key="8">
    <source>
        <dbReference type="PROSITE" id="PS50893"/>
    </source>
</evidence>
<reference evidence="9" key="1">
    <citation type="submission" date="2022-08" db="EMBL/GenBank/DDBJ databases">
        <authorList>
            <person name="Vandamme P."/>
            <person name="Hettiarachchi A."/>
            <person name="Peeters C."/>
            <person name="Cnockaert M."/>
            <person name="Carlier A."/>
        </authorList>
    </citation>
    <scope>NUCLEOTIDE SEQUENCE</scope>
    <source>
        <strain evidence="9">LMG 31809</strain>
    </source>
</reference>
<dbReference type="Pfam" id="PF00005">
    <property type="entry name" value="ABC_tran"/>
    <property type="match status" value="1"/>
</dbReference>
<dbReference type="InterPro" id="IPR027417">
    <property type="entry name" value="P-loop_NTPase"/>
</dbReference>
<dbReference type="AlphaFoldDB" id="A0A9X3U0B7"/>
<dbReference type="NCBIfam" id="TIGR01727">
    <property type="entry name" value="oligo_HPY"/>
    <property type="match status" value="1"/>
</dbReference>
<keyword evidence="10" id="KW-1185">Reference proteome</keyword>
<dbReference type="InterPro" id="IPR050388">
    <property type="entry name" value="ABC_Ni/Peptide_Import"/>
</dbReference>
<evidence type="ECO:0000256" key="7">
    <source>
        <dbReference type="ARBA" id="ARBA00023136"/>
    </source>
</evidence>
<dbReference type="GO" id="GO:0005886">
    <property type="term" value="C:plasma membrane"/>
    <property type="evidence" value="ECO:0007669"/>
    <property type="project" value="UniProtKB-SubCell"/>
</dbReference>
<evidence type="ECO:0000256" key="6">
    <source>
        <dbReference type="ARBA" id="ARBA00022840"/>
    </source>
</evidence>
<reference evidence="9" key="2">
    <citation type="journal article" date="2023" name="Syst. Appl. Microbiol.">
        <title>Govania unica gen. nov., sp. nov., a rare biosphere bacterium that represents a novel family in the class Alphaproteobacteria.</title>
        <authorList>
            <person name="Vandamme P."/>
            <person name="Peeters C."/>
            <person name="Hettiarachchi A."/>
            <person name="Cnockaert M."/>
            <person name="Carlier A."/>
        </authorList>
    </citation>
    <scope>NUCLEOTIDE SEQUENCE</scope>
    <source>
        <strain evidence="9">LMG 31809</strain>
    </source>
</reference>
<dbReference type="GO" id="GO:0005524">
    <property type="term" value="F:ATP binding"/>
    <property type="evidence" value="ECO:0007669"/>
    <property type="project" value="UniProtKB-KW"/>
</dbReference>
<dbReference type="Pfam" id="PF08352">
    <property type="entry name" value="oligo_HPY"/>
    <property type="match status" value="1"/>
</dbReference>
<dbReference type="PROSITE" id="PS00211">
    <property type="entry name" value="ABC_TRANSPORTER_1"/>
    <property type="match status" value="1"/>
</dbReference>
<dbReference type="InterPro" id="IPR003593">
    <property type="entry name" value="AAA+_ATPase"/>
</dbReference>
<comment type="similarity">
    <text evidence="2">Belongs to the ABC transporter superfamily.</text>
</comment>
<dbReference type="GO" id="GO:0016887">
    <property type="term" value="F:ATP hydrolysis activity"/>
    <property type="evidence" value="ECO:0007669"/>
    <property type="project" value="InterPro"/>
</dbReference>
<feature type="domain" description="ABC transporter" evidence="8">
    <location>
        <begin position="5"/>
        <end position="254"/>
    </location>
</feature>
<dbReference type="PROSITE" id="PS50893">
    <property type="entry name" value="ABC_TRANSPORTER_2"/>
    <property type="match status" value="1"/>
</dbReference>
<dbReference type="EMBL" id="JANWOI010000004">
    <property type="protein sequence ID" value="MDA5194828.1"/>
    <property type="molecule type" value="Genomic_DNA"/>
</dbReference>
<keyword evidence="5" id="KW-0547">Nucleotide-binding</keyword>
<gene>
    <name evidence="9" type="ORF">NYP16_12785</name>
</gene>
<proteinExistence type="inferred from homology"/>
<name>A0A9X3U0B7_9PROT</name>
<protein>
    <submittedName>
        <fullName evidence="9">ABC transporter ATP-binding protein</fullName>
    </submittedName>
</protein>
<dbReference type="GO" id="GO:0055085">
    <property type="term" value="P:transmembrane transport"/>
    <property type="evidence" value="ECO:0007669"/>
    <property type="project" value="UniProtKB-ARBA"/>
</dbReference>
<dbReference type="Gene3D" id="3.40.50.300">
    <property type="entry name" value="P-loop containing nucleotide triphosphate hydrolases"/>
    <property type="match status" value="1"/>
</dbReference>
<evidence type="ECO:0000256" key="1">
    <source>
        <dbReference type="ARBA" id="ARBA00004417"/>
    </source>
</evidence>
<accession>A0A9X3U0B7</accession>
<dbReference type="GO" id="GO:0015833">
    <property type="term" value="P:peptide transport"/>
    <property type="evidence" value="ECO:0007669"/>
    <property type="project" value="InterPro"/>
</dbReference>
<keyword evidence="7" id="KW-0472">Membrane</keyword>
<organism evidence="9 10">
    <name type="scientific">Govanella unica</name>
    <dbReference type="NCBI Taxonomy" id="2975056"/>
    <lineage>
        <taxon>Bacteria</taxon>
        <taxon>Pseudomonadati</taxon>
        <taxon>Pseudomonadota</taxon>
        <taxon>Alphaproteobacteria</taxon>
        <taxon>Emcibacterales</taxon>
        <taxon>Govanellaceae</taxon>
        <taxon>Govanella</taxon>
    </lineage>
</organism>
<comment type="subcellular location">
    <subcellularLocation>
        <location evidence="1">Cell inner membrane</location>
        <topology evidence="1">Peripheral membrane protein</topology>
    </subcellularLocation>
</comment>
<evidence type="ECO:0000256" key="2">
    <source>
        <dbReference type="ARBA" id="ARBA00005417"/>
    </source>
</evidence>
<dbReference type="Proteomes" id="UP001141619">
    <property type="component" value="Unassembled WGS sequence"/>
</dbReference>
<keyword evidence="6 9" id="KW-0067">ATP-binding</keyword>
<comment type="caution">
    <text evidence="9">The sequence shown here is derived from an EMBL/GenBank/DDBJ whole genome shotgun (WGS) entry which is preliminary data.</text>
</comment>
<dbReference type="SUPFAM" id="SSF52540">
    <property type="entry name" value="P-loop containing nucleoside triphosphate hydrolases"/>
    <property type="match status" value="1"/>
</dbReference>
<dbReference type="FunFam" id="3.40.50.300:FF:000016">
    <property type="entry name" value="Oligopeptide ABC transporter ATP-binding component"/>
    <property type="match status" value="1"/>
</dbReference>
<evidence type="ECO:0000256" key="4">
    <source>
        <dbReference type="ARBA" id="ARBA00022475"/>
    </source>
</evidence>
<dbReference type="InterPro" id="IPR017871">
    <property type="entry name" value="ABC_transporter-like_CS"/>
</dbReference>
<dbReference type="InterPro" id="IPR013563">
    <property type="entry name" value="Oligopep_ABC_C"/>
</dbReference>
<keyword evidence="3" id="KW-0813">Transport</keyword>